<evidence type="ECO:0000256" key="1">
    <source>
        <dbReference type="SAM" id="MobiDB-lite"/>
    </source>
</evidence>
<dbReference type="KEGG" id="dhe:111592341"/>
<dbReference type="RefSeq" id="XP_023160237.2">
    <property type="nucleotide sequence ID" value="XM_023304469.2"/>
</dbReference>
<feature type="region of interest" description="Disordered" evidence="1">
    <location>
        <begin position="247"/>
        <end position="272"/>
    </location>
</feature>
<feature type="region of interest" description="Disordered" evidence="1">
    <location>
        <begin position="120"/>
        <end position="163"/>
    </location>
</feature>
<dbReference type="AlphaFoldDB" id="A0A6J1L1K2"/>
<dbReference type="OrthoDB" id="6352295at2759"/>
<dbReference type="Proteomes" id="UP000504633">
    <property type="component" value="Unplaced"/>
</dbReference>
<accession>A0A6J1L1K2</accession>
<reference evidence="3" key="1">
    <citation type="submission" date="2025-08" db="UniProtKB">
        <authorList>
            <consortium name="RefSeq"/>
        </authorList>
    </citation>
    <scope>IDENTIFICATION</scope>
    <source>
        <strain evidence="3">15085-1641.00</strain>
        <tissue evidence="3">Whole body</tissue>
    </source>
</reference>
<sequence>MRNKTILCMDDSALTSLAIAELICGVPNQDSNACNRPLERKINPLGKPNKKFLGRTINNALRHNKRAIERTQAKCQQKLQELDYKHERRKGNVFYNRKITEEFGGSTERKNHSRNTYKITRNSRSSSREYCSRSHSYIKKHKKKKKKTKRRHRRRSTSSEPKKLATFRSDFIHSNSLALAVAMAYNRPLYQTAANKPSPSPSPSSPLSDIVKELMSDDETAKQGIQLDELIMDSSNNEIPAIVTIDVSSQDESVDSTATGGESETSSSPGNISCITLVDSESDLEIIENNVEQPKEGCSPVAFTELSIMDEVRRTADITLTVDLTED</sequence>
<dbReference type="GeneID" id="111592341"/>
<gene>
    <name evidence="3" type="primary">LOC111592341</name>
</gene>
<keyword evidence="2" id="KW-1185">Reference proteome</keyword>
<feature type="compositionally biased region" description="Low complexity" evidence="1">
    <location>
        <begin position="256"/>
        <end position="268"/>
    </location>
</feature>
<organism evidence="2 3">
    <name type="scientific">Drosophila hydei</name>
    <name type="common">Fruit fly</name>
    <dbReference type="NCBI Taxonomy" id="7224"/>
    <lineage>
        <taxon>Eukaryota</taxon>
        <taxon>Metazoa</taxon>
        <taxon>Ecdysozoa</taxon>
        <taxon>Arthropoda</taxon>
        <taxon>Hexapoda</taxon>
        <taxon>Insecta</taxon>
        <taxon>Pterygota</taxon>
        <taxon>Neoptera</taxon>
        <taxon>Endopterygota</taxon>
        <taxon>Diptera</taxon>
        <taxon>Brachycera</taxon>
        <taxon>Muscomorpha</taxon>
        <taxon>Ephydroidea</taxon>
        <taxon>Drosophilidae</taxon>
        <taxon>Drosophila</taxon>
    </lineage>
</organism>
<proteinExistence type="predicted"/>
<protein>
    <submittedName>
        <fullName evidence="3">Uncharacterized protein LOC111592341</fullName>
    </submittedName>
</protein>
<name>A0A6J1L1K2_DROHY</name>
<dbReference type="OMA" id="LNHSKQM"/>
<evidence type="ECO:0000313" key="2">
    <source>
        <dbReference type="Proteomes" id="UP000504633"/>
    </source>
</evidence>
<feature type="compositionally biased region" description="Basic residues" evidence="1">
    <location>
        <begin position="136"/>
        <end position="156"/>
    </location>
</feature>
<evidence type="ECO:0000313" key="3">
    <source>
        <dbReference type="RefSeq" id="XP_023160237.2"/>
    </source>
</evidence>